<evidence type="ECO:0008006" key="3">
    <source>
        <dbReference type="Google" id="ProtNLM"/>
    </source>
</evidence>
<dbReference type="InterPro" id="IPR023393">
    <property type="entry name" value="START-like_dom_sf"/>
</dbReference>
<gene>
    <name evidence="1" type="ORF">MSEDJ_08540</name>
</gene>
<dbReference type="KEGG" id="msei:MSEDJ_08540"/>
<dbReference type="EMBL" id="AP022588">
    <property type="protein sequence ID" value="BBY26758.1"/>
    <property type="molecule type" value="Genomic_DNA"/>
</dbReference>
<evidence type="ECO:0000313" key="1">
    <source>
        <dbReference type="EMBL" id="BBY26758.1"/>
    </source>
</evidence>
<keyword evidence="2" id="KW-1185">Reference proteome</keyword>
<evidence type="ECO:0000313" key="2">
    <source>
        <dbReference type="Proteomes" id="UP000467193"/>
    </source>
</evidence>
<dbReference type="Gene3D" id="3.30.530.20">
    <property type="match status" value="1"/>
</dbReference>
<protein>
    <recommendedName>
        <fullName evidence="3">Cyclase</fullName>
    </recommendedName>
</protein>
<dbReference type="RefSeq" id="WP_163795748.1">
    <property type="nucleotide sequence ID" value="NZ_AP022588.1"/>
</dbReference>
<reference evidence="1 2" key="1">
    <citation type="journal article" date="2019" name="Emerg. Microbes Infect.">
        <title>Comprehensive subspecies identification of 175 nontuberculous mycobacteria species based on 7547 genomic profiles.</title>
        <authorList>
            <person name="Matsumoto Y."/>
            <person name="Kinjo T."/>
            <person name="Motooka D."/>
            <person name="Nabeya D."/>
            <person name="Jung N."/>
            <person name="Uechi K."/>
            <person name="Horii T."/>
            <person name="Iida T."/>
            <person name="Fujita J."/>
            <person name="Nakamura S."/>
        </authorList>
    </citation>
    <scope>NUCLEOTIDE SEQUENCE [LARGE SCALE GENOMIC DNA]</scope>
    <source>
        <strain evidence="1 2">JCM 17899</strain>
    </source>
</reference>
<sequence>MNVLDTAKAQVKQLVEKVTERPASTTQAVTIGKPRDDVKSLLHDADRLSQVFGDVAEVRETGPDRLRWTFGDDGPTWDCIVSSEADTIRYVDVQADSSADIVVDLRDAPGGRGTEVIARISTPAPGVLTGVLLYKALYRARALLQTGEVPTLQCNPSARDSTR</sequence>
<dbReference type="Proteomes" id="UP000467193">
    <property type="component" value="Chromosome"/>
</dbReference>
<accession>A0A7I7QKA5</accession>
<dbReference type="SUPFAM" id="SSF55961">
    <property type="entry name" value="Bet v1-like"/>
    <property type="match status" value="1"/>
</dbReference>
<organism evidence="1 2">
    <name type="scientific">Mycolicibacterium sediminis</name>
    <dbReference type="NCBI Taxonomy" id="1286180"/>
    <lineage>
        <taxon>Bacteria</taxon>
        <taxon>Bacillati</taxon>
        <taxon>Actinomycetota</taxon>
        <taxon>Actinomycetes</taxon>
        <taxon>Mycobacteriales</taxon>
        <taxon>Mycobacteriaceae</taxon>
        <taxon>Mycolicibacterium</taxon>
    </lineage>
</organism>
<proteinExistence type="predicted"/>
<name>A0A7I7QKA5_9MYCO</name>
<dbReference type="AlphaFoldDB" id="A0A7I7QKA5"/>